<feature type="compositionally biased region" description="Basic and acidic residues" evidence="7">
    <location>
        <begin position="758"/>
        <end position="778"/>
    </location>
</feature>
<dbReference type="GO" id="GO:0005667">
    <property type="term" value="C:transcription regulator complex"/>
    <property type="evidence" value="ECO:0007669"/>
    <property type="project" value="TreeGrafter"/>
</dbReference>
<dbReference type="GO" id="GO:0000978">
    <property type="term" value="F:RNA polymerase II cis-regulatory region sequence-specific DNA binding"/>
    <property type="evidence" value="ECO:0007669"/>
    <property type="project" value="TreeGrafter"/>
</dbReference>
<dbReference type="GO" id="GO:0005634">
    <property type="term" value="C:nucleus"/>
    <property type="evidence" value="ECO:0007669"/>
    <property type="project" value="UniProtKB-SubCell"/>
</dbReference>
<feature type="domain" description="TEA" evidence="8">
    <location>
        <begin position="116"/>
        <end position="202"/>
    </location>
</feature>
<dbReference type="GO" id="GO:0000981">
    <property type="term" value="F:DNA-binding transcription factor activity, RNA polymerase II-specific"/>
    <property type="evidence" value="ECO:0007669"/>
    <property type="project" value="TreeGrafter"/>
</dbReference>
<dbReference type="EMBL" id="JH921433">
    <property type="protein sequence ID" value="EKD18402.1"/>
    <property type="molecule type" value="Genomic_DNA"/>
</dbReference>
<feature type="region of interest" description="Disordered" evidence="7">
    <location>
        <begin position="758"/>
        <end position="787"/>
    </location>
</feature>
<dbReference type="PANTHER" id="PTHR11834:SF0">
    <property type="entry name" value="PROTEIN SCALLOPED"/>
    <property type="match status" value="1"/>
</dbReference>
<dbReference type="Pfam" id="PF01285">
    <property type="entry name" value="TEA"/>
    <property type="match status" value="1"/>
</dbReference>
<name>K1X097_MARBU</name>
<dbReference type="eggNOG" id="KOG3841">
    <property type="taxonomic scope" value="Eukaryota"/>
</dbReference>
<dbReference type="STRING" id="1072389.K1X097"/>
<dbReference type="InParanoid" id="K1X097"/>
<keyword evidence="4" id="KW-0804">Transcription</keyword>
<feature type="DNA-binding region" description="TEA" evidence="6">
    <location>
        <begin position="116"/>
        <end position="202"/>
    </location>
</feature>
<proteinExistence type="inferred from homology"/>
<dbReference type="PANTHER" id="PTHR11834">
    <property type="entry name" value="TRANSCRIPTIONAL ENHANCER FACTOR TEF RELATED"/>
    <property type="match status" value="1"/>
</dbReference>
<keyword evidence="10" id="KW-1185">Reference proteome</keyword>
<dbReference type="HOGENOM" id="CLU_356419_0_0_1"/>
<dbReference type="SMART" id="SM00426">
    <property type="entry name" value="TEA"/>
    <property type="match status" value="1"/>
</dbReference>
<dbReference type="Proteomes" id="UP000006753">
    <property type="component" value="Unassembled WGS sequence"/>
</dbReference>
<keyword evidence="3" id="KW-0805">Transcription regulation</keyword>
<reference evidence="9 10" key="1">
    <citation type="journal article" date="2012" name="BMC Genomics">
        <title>Sequencing the genome of Marssonina brunnea reveals fungus-poplar co-evolution.</title>
        <authorList>
            <person name="Zhu S."/>
            <person name="Cao Y.-Z."/>
            <person name="Jiang C."/>
            <person name="Tan B.-Y."/>
            <person name="Wang Z."/>
            <person name="Feng S."/>
            <person name="Zhang L."/>
            <person name="Su X.-H."/>
            <person name="Brejova B."/>
            <person name="Vinar T."/>
            <person name="Xu M."/>
            <person name="Wang M.-X."/>
            <person name="Zhang S.-G."/>
            <person name="Huang M.-R."/>
            <person name="Wu R."/>
            <person name="Zhou Y."/>
        </authorList>
    </citation>
    <scope>NUCLEOTIDE SEQUENCE [LARGE SCALE GENOMIC DNA]</scope>
    <source>
        <strain evidence="9 10">MB_m1</strain>
    </source>
</reference>
<dbReference type="InterPro" id="IPR050937">
    <property type="entry name" value="TEC1_TEAD_TF"/>
</dbReference>
<dbReference type="Gene3D" id="6.10.20.40">
    <property type="entry name" value="TEA/ATTS domain"/>
    <property type="match status" value="1"/>
</dbReference>
<protein>
    <submittedName>
        <fullName evidence="9">Transcription factor</fullName>
    </submittedName>
</protein>
<keyword evidence="5" id="KW-0539">Nucleus</keyword>
<evidence type="ECO:0000313" key="10">
    <source>
        <dbReference type="Proteomes" id="UP000006753"/>
    </source>
</evidence>
<dbReference type="AlphaFoldDB" id="K1X097"/>
<comment type="subcellular location">
    <subcellularLocation>
        <location evidence="1">Nucleus</location>
    </subcellularLocation>
</comment>
<dbReference type="KEGG" id="mbe:MBM_03395"/>
<organism evidence="9 10">
    <name type="scientific">Marssonina brunnea f. sp. multigermtubi (strain MB_m1)</name>
    <name type="common">Marssonina leaf spot fungus</name>
    <dbReference type="NCBI Taxonomy" id="1072389"/>
    <lineage>
        <taxon>Eukaryota</taxon>
        <taxon>Fungi</taxon>
        <taxon>Dikarya</taxon>
        <taxon>Ascomycota</taxon>
        <taxon>Pezizomycotina</taxon>
        <taxon>Leotiomycetes</taxon>
        <taxon>Helotiales</taxon>
        <taxon>Drepanopezizaceae</taxon>
        <taxon>Drepanopeziza</taxon>
    </lineage>
</organism>
<dbReference type="OrthoDB" id="10006572at2759"/>
<evidence type="ECO:0000256" key="7">
    <source>
        <dbReference type="SAM" id="MobiDB-lite"/>
    </source>
</evidence>
<evidence type="ECO:0000256" key="3">
    <source>
        <dbReference type="ARBA" id="ARBA00023015"/>
    </source>
</evidence>
<gene>
    <name evidence="9" type="ORF">MBM_03395</name>
</gene>
<accession>K1X097</accession>
<comment type="similarity">
    <text evidence="2">Belongs to the TEC1 family.</text>
</comment>
<dbReference type="PROSITE" id="PS51088">
    <property type="entry name" value="TEA_2"/>
    <property type="match status" value="1"/>
</dbReference>
<sequence length="787" mass="89662">MESRRHILPSSYTLPLEDLSGFSRAREPLANSAGNAQPHNLASILYNDSKGHQPRVERPMYSIPTVPSQPPRQSVGNTLELRRQSTRRQRHLRLSRNPIIESPQYQAYRARQEREGNSEESKWPPELEVAFLDALMNIPVMGRRKFSYQSKPHGRNELITEYIWIAYKESLPPGVKPDESMRRTRKQVSSHIQVLKAFLKDHPAYDRLFPPPPAAKNGFEDSYKNDPCLQALAAGRLPRTKHSYYEQHQSQPAFQSPIKPILFWLLMTSSSLTVDDRNREVHEHEQDLYECGLVAHKFTSLMGERIRSNLEALTNWRQKFPVLQQLYASGELNCDIIHMEAALNLLTSQPAQGSELCSRTVLSVPGMQSDTEWRTVTTLNKPRELYRDQISDPPMEAQPFLVEMTSVNDDETQIKIPFPASPWAQAFSCLQTIQSRYEERQQHSFNDGMGQCRPARDFVDQITMYQEVQSSAGPHTGWVRRAIILWTFRQATSPQNIGTTFRYLDVNTPARRTVMSPSPRMSHQIQASMSDNFNSWSDTSLHLQHPNLLDPFVTQGLQTPPHTAGLQSSFNTPNYAYGAPSYDLPSENLSFHSNTNTIDSETTLVDHNIDNFLSNSHVNLADFEPTPQSWQLPGTESFDADPTWALANYTVPSTTPALSWDAHEAKSQAWPDLPLDGKTWVPPDENGSPEKNWPEQVGISPAKSSVNYIEQSVEQKLLPWIEGHRNDAKRSTYDDSKDAYDEVVVVPAVENHHIPDVQANHHDPKAQGWHDHAPHDDFDYSQMEQLK</sequence>
<evidence type="ECO:0000256" key="2">
    <source>
        <dbReference type="ARBA" id="ARBA00008421"/>
    </source>
</evidence>
<evidence type="ECO:0000256" key="1">
    <source>
        <dbReference type="ARBA" id="ARBA00004123"/>
    </source>
</evidence>
<feature type="region of interest" description="Disordered" evidence="7">
    <location>
        <begin position="662"/>
        <end position="698"/>
    </location>
</feature>
<feature type="compositionally biased region" description="Basic and acidic residues" evidence="7">
    <location>
        <begin position="110"/>
        <end position="122"/>
    </location>
</feature>
<feature type="region of interest" description="Disordered" evidence="7">
    <location>
        <begin position="103"/>
        <end position="122"/>
    </location>
</feature>
<evidence type="ECO:0000259" key="8">
    <source>
        <dbReference type="PROSITE" id="PS51088"/>
    </source>
</evidence>
<dbReference type="GeneID" id="18759330"/>
<dbReference type="InterPro" id="IPR000818">
    <property type="entry name" value="TEA/ATTS_dom"/>
</dbReference>
<evidence type="ECO:0000256" key="4">
    <source>
        <dbReference type="ARBA" id="ARBA00023163"/>
    </source>
</evidence>
<dbReference type="InterPro" id="IPR038096">
    <property type="entry name" value="TEA/ATTS_sf"/>
</dbReference>
<evidence type="ECO:0000256" key="6">
    <source>
        <dbReference type="PROSITE-ProRule" id="PRU00505"/>
    </source>
</evidence>
<evidence type="ECO:0000313" key="9">
    <source>
        <dbReference type="EMBL" id="EKD18402.1"/>
    </source>
</evidence>
<evidence type="ECO:0000256" key="5">
    <source>
        <dbReference type="ARBA" id="ARBA00023242"/>
    </source>
</evidence>
<dbReference type="OMA" id="NCDIIHM"/>